<dbReference type="Gene3D" id="3.10.20.360">
    <property type="entry name" value="CKK domain"/>
    <property type="match status" value="1"/>
</dbReference>
<feature type="compositionally biased region" description="Polar residues" evidence="7">
    <location>
        <begin position="3081"/>
        <end position="3091"/>
    </location>
</feature>
<feature type="compositionally biased region" description="Basic and acidic residues" evidence="7">
    <location>
        <begin position="454"/>
        <end position="467"/>
    </location>
</feature>
<comment type="domain">
    <text evidence="6">The CKK domain binds microtubules.</text>
</comment>
<dbReference type="GO" id="GO:0007026">
    <property type="term" value="P:negative regulation of microtubule depolymerization"/>
    <property type="evidence" value="ECO:0007669"/>
    <property type="project" value="TreeGrafter"/>
</dbReference>
<feature type="compositionally biased region" description="Gly residues" evidence="7">
    <location>
        <begin position="2995"/>
        <end position="3005"/>
    </location>
</feature>
<dbReference type="OrthoDB" id="5957224at2759"/>
<feature type="region of interest" description="Disordered" evidence="7">
    <location>
        <begin position="946"/>
        <end position="1093"/>
    </location>
</feature>
<dbReference type="STRING" id="50429.A0A2B4RHD5"/>
<feature type="region of interest" description="Disordered" evidence="7">
    <location>
        <begin position="1626"/>
        <end position="1678"/>
    </location>
</feature>
<evidence type="ECO:0000313" key="10">
    <source>
        <dbReference type="EMBL" id="PFX17794.1"/>
    </source>
</evidence>
<dbReference type="InterPro" id="IPR014797">
    <property type="entry name" value="CKK_CAMSAP"/>
</dbReference>
<name>A0A2B4RHD5_STYPI</name>
<evidence type="ECO:0000256" key="3">
    <source>
        <dbReference type="ARBA" id="ARBA00022701"/>
    </source>
</evidence>
<dbReference type="GO" id="GO:0036449">
    <property type="term" value="C:microtubule minus-end"/>
    <property type="evidence" value="ECO:0007669"/>
    <property type="project" value="TreeGrafter"/>
</dbReference>
<feature type="region of interest" description="Disordered" evidence="7">
    <location>
        <begin position="2432"/>
        <end position="2463"/>
    </location>
</feature>
<feature type="compositionally biased region" description="Acidic residues" evidence="7">
    <location>
        <begin position="1638"/>
        <end position="1647"/>
    </location>
</feature>
<feature type="region of interest" description="Disordered" evidence="7">
    <location>
        <begin position="2593"/>
        <end position="2615"/>
    </location>
</feature>
<dbReference type="InterPro" id="IPR036872">
    <property type="entry name" value="CH_dom_sf"/>
</dbReference>
<evidence type="ECO:0000259" key="9">
    <source>
        <dbReference type="PROSITE" id="PS51508"/>
    </source>
</evidence>
<feature type="compositionally biased region" description="Polar residues" evidence="7">
    <location>
        <begin position="905"/>
        <end position="920"/>
    </location>
</feature>
<comment type="subcellular location">
    <subcellularLocation>
        <location evidence="1">Cytoplasm</location>
        <location evidence="1">Cytoskeleton</location>
    </subcellularLocation>
</comment>
<dbReference type="EMBL" id="LSMT01000448">
    <property type="protein sequence ID" value="PFX17794.1"/>
    <property type="molecule type" value="Genomic_DNA"/>
</dbReference>
<keyword evidence="11" id="KW-1185">Reference proteome</keyword>
<evidence type="ECO:0000256" key="2">
    <source>
        <dbReference type="ARBA" id="ARBA00022490"/>
    </source>
</evidence>
<feature type="compositionally biased region" description="Polar residues" evidence="7">
    <location>
        <begin position="1373"/>
        <end position="1394"/>
    </location>
</feature>
<feature type="region of interest" description="Disordered" evidence="7">
    <location>
        <begin position="436"/>
        <end position="496"/>
    </location>
</feature>
<dbReference type="InterPro" id="IPR038209">
    <property type="entry name" value="CKK_dom_sf"/>
</dbReference>
<protein>
    <submittedName>
        <fullName evidence="10">Calmodulin-regulated spectrin-associated protein 1</fullName>
    </submittedName>
</protein>
<feature type="compositionally biased region" description="Basic and acidic residues" evidence="7">
    <location>
        <begin position="1362"/>
        <end position="1372"/>
    </location>
</feature>
<dbReference type="PROSITE" id="PS50021">
    <property type="entry name" value="CH"/>
    <property type="match status" value="1"/>
</dbReference>
<accession>A0A2B4RHD5</accession>
<feature type="compositionally biased region" description="Basic and acidic residues" evidence="7">
    <location>
        <begin position="1065"/>
        <end position="1080"/>
    </location>
</feature>
<feature type="compositionally biased region" description="Basic and acidic residues" evidence="7">
    <location>
        <begin position="715"/>
        <end position="724"/>
    </location>
</feature>
<feature type="compositionally biased region" description="Basic and acidic residues" evidence="7">
    <location>
        <begin position="2753"/>
        <end position="2775"/>
    </location>
</feature>
<dbReference type="Pfam" id="PF25532">
    <property type="entry name" value="CH_CAMSAP2_N"/>
    <property type="match status" value="1"/>
</dbReference>
<dbReference type="GO" id="GO:0051011">
    <property type="term" value="F:microtubule minus-end binding"/>
    <property type="evidence" value="ECO:0007669"/>
    <property type="project" value="TreeGrafter"/>
</dbReference>
<feature type="region of interest" description="Disordered" evidence="7">
    <location>
        <begin position="3434"/>
        <end position="3454"/>
    </location>
</feature>
<evidence type="ECO:0000256" key="1">
    <source>
        <dbReference type="ARBA" id="ARBA00004245"/>
    </source>
</evidence>
<dbReference type="InterPro" id="IPR032940">
    <property type="entry name" value="CAMSAP"/>
</dbReference>
<feature type="region of interest" description="Disordered" evidence="7">
    <location>
        <begin position="1769"/>
        <end position="1797"/>
    </location>
</feature>
<feature type="compositionally biased region" description="Basic and acidic residues" evidence="7">
    <location>
        <begin position="798"/>
        <end position="812"/>
    </location>
</feature>
<feature type="region of interest" description="Disordered" evidence="7">
    <location>
        <begin position="1415"/>
        <end position="1448"/>
    </location>
</feature>
<feature type="region of interest" description="Disordered" evidence="7">
    <location>
        <begin position="2995"/>
        <end position="3157"/>
    </location>
</feature>
<dbReference type="Proteomes" id="UP000225706">
    <property type="component" value="Unassembled WGS sequence"/>
</dbReference>
<feature type="compositionally biased region" description="Polar residues" evidence="7">
    <location>
        <begin position="1329"/>
        <end position="1346"/>
    </location>
</feature>
<comment type="similarity">
    <text evidence="6">Belongs to the CAMSAP1 family.</text>
</comment>
<dbReference type="SUPFAM" id="SSF47576">
    <property type="entry name" value="Calponin-homology domain, CH-domain"/>
    <property type="match status" value="1"/>
</dbReference>
<dbReference type="InterPro" id="IPR058042">
    <property type="entry name" value="CAMSAP_N"/>
</dbReference>
<feature type="compositionally biased region" description="Basic and acidic residues" evidence="7">
    <location>
        <begin position="2166"/>
        <end position="2178"/>
    </location>
</feature>
<organism evidence="10 11">
    <name type="scientific">Stylophora pistillata</name>
    <name type="common">Smooth cauliflower coral</name>
    <dbReference type="NCBI Taxonomy" id="50429"/>
    <lineage>
        <taxon>Eukaryota</taxon>
        <taxon>Metazoa</taxon>
        <taxon>Cnidaria</taxon>
        <taxon>Anthozoa</taxon>
        <taxon>Hexacorallia</taxon>
        <taxon>Scleractinia</taxon>
        <taxon>Astrocoeniina</taxon>
        <taxon>Pocilloporidae</taxon>
        <taxon>Stylophora</taxon>
    </lineage>
</organism>
<feature type="compositionally biased region" description="Basic and acidic residues" evidence="7">
    <location>
        <begin position="1648"/>
        <end position="1671"/>
    </location>
</feature>
<feature type="compositionally biased region" description="Polar residues" evidence="7">
    <location>
        <begin position="2432"/>
        <end position="2443"/>
    </location>
</feature>
<comment type="caution">
    <text evidence="10">The sequence shown here is derived from an EMBL/GenBank/DDBJ whole genome shotgun (WGS) entry which is preliminary data.</text>
</comment>
<feature type="region of interest" description="Disordered" evidence="7">
    <location>
        <begin position="3172"/>
        <end position="3226"/>
    </location>
</feature>
<dbReference type="GO" id="GO:0031122">
    <property type="term" value="P:cytoplasmic microtubule organization"/>
    <property type="evidence" value="ECO:0007669"/>
    <property type="project" value="TreeGrafter"/>
</dbReference>
<dbReference type="PROSITE" id="PS51508">
    <property type="entry name" value="CKK"/>
    <property type="match status" value="1"/>
</dbReference>
<feature type="region of interest" description="Disordered" evidence="7">
    <location>
        <begin position="2051"/>
        <end position="2070"/>
    </location>
</feature>
<feature type="region of interest" description="Disordered" evidence="7">
    <location>
        <begin position="2161"/>
        <end position="2186"/>
    </location>
</feature>
<dbReference type="InterPro" id="IPR011033">
    <property type="entry name" value="PRC_barrel-like_sf"/>
</dbReference>
<feature type="region of interest" description="Disordered" evidence="7">
    <location>
        <begin position="715"/>
        <end position="744"/>
    </location>
</feature>
<feature type="region of interest" description="Disordered" evidence="7">
    <location>
        <begin position="880"/>
        <end position="920"/>
    </location>
</feature>
<feature type="compositionally biased region" description="Basic and acidic residues" evidence="7">
    <location>
        <begin position="3203"/>
        <end position="3226"/>
    </location>
</feature>
<feature type="compositionally biased region" description="Basic and acidic residues" evidence="7">
    <location>
        <begin position="3139"/>
        <end position="3149"/>
    </location>
</feature>
<sequence length="3454" mass="382707">MEDAKVENSVCNVIPVTEYDPFEAKFAASLFWLVFRATEDGEFENIPSQVTSPIQRDSEKRITVRPEVTEFLTKGEIYCQVCNSIFHGKAPVVGQWAVLQTLSRHGFYVVEEGDIAVTDSALQQKKPFRKSTHLALMDCLMNAFSAQAVSVPEVVQCVSKFSSFNASKELPFDLEDALLLWINKISTVLNENQLKKQKHHAEQLLQNQDKAKRFRFRRDQLQPKVQTVFPLMEELLKDISNGKSLLGILMFYHPTVINIEDVRLEKNLATGDCVHNLDLFRSLCSQFICTSVLALKVEDLLYGSQAMKPNVIALLAEVFQKCKVESMSENFVVSKQTSKSDADLRHILANKEDVTDTKCSSAPVLNSDESKYAYGGARGSLKSKIERSSSLSGKLTGSALDAVKQEDSFVKKLQSDGQMNSNSRLSFKSSFHLDFTDDYNGQQPPLNGSLPNQGDEKDNERVKEKENPFTGILQRPVLAGDARKHGSPHTTPRQEVPLLMRRNKQKQRTLDLEDWDMQQGVGVVEDKSILQRYLQELHLNDLQRSQSLTGLDKAKVEPRQSFHAWQEDTVASLSDTNLASSRGERISLDFRPNPTASVPQRSIEGGAPQRGSQGTHVPMKSSKATGEEYTSQDSLLSSPKSTDCLNMKPLGDQLTERWSSLPTGVRDRGVRDRDVRDIDVRYRDVRDSCMSDISTKELKQFEEIEAMILEGRSVETPRRFEKPSKLPYASESQDDDDELNMSVSSEDMNKFRLEVMQRLTEDKLREIPDGPVIEMEDDDDPIMLARNNAASSPGNPTERTRLDAPDMPKEVPTDQLSPITEATEPCPSIASNPNSASNSTAPSSPCSPLDVAPFMPAFFTTSPANTLDRKMQRFSLKDRDNTLVANEDEDEDDGFFGNPEPSATPRFNKSGDCSSRSKSFEQLTRGSYTVGHVPVETAKAAGIPVINASTEETRPRADSNPELNGVLPGGKLSQKETDASQDLSAFRPYVLSSNEDEMGEMFAPEGVDGRRDSLETSPAHSPAPVIIRGKRDDTRPEAVLRSRDLHALDSPGDVVIFERSLSSSHETRENAPTENSKEQGNESAQTHSTSVHRSKKAEAFVFDFDQGVVQNYENNLATQDYGTYKKGKHGSIGDGNTSMKGNQVLNRSQGDHFATFSRNSPRGTQDHRPPSEQQQELAFSREGSVGMKDLRASDGFSTYRKNSLPEKKANDANGVSGTVGRSWDLRRSDGYSTFRKESMPSSAESTLAKYNMAFIQGQRGNDTDPFSTFAKSAQRQESNQHRHQVELNHFPEQESTSAVFRGPTSSREGETEIDTVPRGGDEEPVRSPGASNILRSRTFRKTSSGQIVEDVSIGARSSPLHNELRSSTKNDSKPTGQQTVNTHIRNSSEGTGSDNPHRISWTDDQEAGARLIKQLNASKEMSENNDSGSPRRRGSPRHTGRGSPGARISWLTAARSGVGGQVMLNDKAVSNARWRSVQDRMQKEATTELATDEKSHGRPCFIATAVILPKHMRNTEETPWSVRENGAKDEPVGLGQRAGVRFDPEDDACVVESGSLLKNIGATRLDGDCSSSKEIFKKESNMFHGETSLEADVQTGGSIRDRIAALKATSGMKTLAVTPERELAKKPFTKPAVRSHEDEENEENEENETMKADLRSESPKSIKVLSKRETQSEMSQVSPRNSIAFNVGLQNAAKSRLPPRLLARFKTDDSEARKEEIVSESPAVNNKEIGAVRDKVLAFEVNFDDEPRSKRVKDEAFLMQSPFKALKTRSNLRRQQNSKPCKPIRAQEDLEDNKTSELPKLLKRNTFTLDSVSDQGSPIVKVLDELASKEEGKQNGEVESGERGTKRNTFTLESVFLSKADITENGQPVINLLNDSVIKKESDQSEQETNITTSLSNEMSQKRSTFTLESVAIELDSAIGQEEQGVKQNEAEKFHQGTITVDTLTKQTLTSEEELVTSEKRSTYNLDAVSSSLQRGTDKGALVVEVLNQLAKREELQSSVWREADSSPAAADSVKKRDTFTLDSVSQTLDDEEKKGLSTVEVLDQLAFEQESTSSTDINSGEKLHSKTSQNRGTFTLDSVSQTLEDAECKGLPTVEALDRLASEQETHLLPNASCEDQMKIGPPQNRGTYSLDSVSHAIEEAVEKGIPVSVTLNHLAQEGTNHAHAHGDASFEPRPFDAEEQPPDDRDEIEARFEDALETLEDCLTFNASEKGIPVVEALQNMTKTTELARGTDSAQKRGTYTLDDVSKSLERAKSTGMPVIEALESLSKEMSPSALRLKIPERGGENRGTYTLDEVSQTLEKAKQRGLPVVDALGQLTYPKDVVSLRGTPDAVHRRQEKLVNRKTYALASPLETIGEGTKLRLYDGSQRQMLSPLSIHMKTKEATQGKENSSESKAKGLGVVQKLDFLTSACELLLEANAKEMARDRVQTTLESSRETTTIDESLRTLPKTSKDGKESDRRTYSLDNISQTIDDATAVGTPVVEALKSVTPEAKAKTIYRTNLMRLNSKSDSDLIHDETDKKSSERSSHSLEDMSDAKKAGIPVIQALDQLAKDLVEFSKTALGEDVKIVSVGKENRKRKRHSEVIDRGKKTPVLQSPHPFAQASPDSSSMRKAHSLNDIASAVQLAFQTGTSLTDLLNTIASEKLVEQVSSSSDVRPRSVDSGFISSLSDYDISSQSVDSPRNRSNTFILDSSNEELDLVKLLGPELDTTSNENRRTFTLDHVSGSVEHEVSRGVPVIEALKKLSNNSELKMQRNEKMKGQRDTKNKSTEMSDKTAINNSVKKKSPPKPKRQISKKTASPQTDSDAFVVEFYSSSGQQGQNTSKFQVMNDKVEEVITNDDESNFKNSDGKVEGSEEKSDDTSSSLEKVPKSKGLKPVSTSAPSRERATWRPSGSVLDKIESLMDAAGDCGLSPSDILDQVTDLPCDFQGEIEEPEQNEAEEEQAVTSQIAYLRMQLEEKRRHIEAEKHRAQAEWEDQRRRLGQTAFWYVIGKAQGGPGVGEGTGNEAVRPEKVPVMTPHSHETPRKPVSEFPTQSSPPVAWSSPANSPLPANALESNPPNGAGLETREFRLSDYPPFDNQGTARPSSQPAVKVGSRPTPGPPRPASHEPAASRPSPTRKCWDVNVGLVPTPSPLVHPDAESDAKEDSNNFGGTGEIEVEVHTPQKKGMAMFISDDDNPAPQGLTPEQQRKRERFMKARQKKQAEEKTRKEAELEKKRRREEKQREKEMLLRLEEERLRQEEIEQRKAEQELRLKEAQAHPARIPDSYATYRRPGPQQHVYDVNDDTSTYLATAPSQLSGFAEFSGPQCYVKPSGKSNRKIIVNAISHVCLSGTVNQDQKEKCLQAISENDGHHFMILFKDGLKFRGIYVHNLENDQLFKIFGIGPRVITNKMIESLYKYNSGGKEFTKIPSKTLSISVDGFAIQKSCWNTGKPVVQSKTSSNMKRPPRPPQR</sequence>
<keyword evidence="2" id="KW-0963">Cytoplasm</keyword>
<feature type="region of interest" description="Disordered" evidence="7">
    <location>
        <begin position="784"/>
        <end position="851"/>
    </location>
</feature>
<feature type="compositionally biased region" description="Basic and acidic residues" evidence="7">
    <location>
        <begin position="1029"/>
        <end position="1047"/>
    </location>
</feature>
<evidence type="ECO:0000256" key="7">
    <source>
        <dbReference type="SAM" id="MobiDB-lite"/>
    </source>
</evidence>
<feature type="compositionally biased region" description="Polar residues" evidence="7">
    <location>
        <begin position="1293"/>
        <end position="1306"/>
    </location>
</feature>
<feature type="compositionally biased region" description="Basic residues" evidence="7">
    <location>
        <begin position="1430"/>
        <end position="1440"/>
    </location>
</feature>
<dbReference type="Pfam" id="PF08683">
    <property type="entry name" value="CAMSAP_CKK"/>
    <property type="match status" value="1"/>
</dbReference>
<gene>
    <name evidence="10" type="primary">CAMSAP1</name>
    <name evidence="10" type="ORF">AWC38_SpisGene17864</name>
</gene>
<dbReference type="SUPFAM" id="SSF50346">
    <property type="entry name" value="PRC-barrel domain"/>
    <property type="match status" value="1"/>
</dbReference>
<evidence type="ECO:0000259" key="8">
    <source>
        <dbReference type="PROSITE" id="PS50021"/>
    </source>
</evidence>
<feature type="compositionally biased region" description="Basic and acidic residues" evidence="7">
    <location>
        <begin position="3021"/>
        <end position="3030"/>
    </location>
</feature>
<dbReference type="InterPro" id="IPR031372">
    <property type="entry name" value="CAMSAP_CC1"/>
</dbReference>
<dbReference type="Pfam" id="PF11971">
    <property type="entry name" value="CAMSAP_CH"/>
    <property type="match status" value="1"/>
</dbReference>
<feature type="region of interest" description="Disordered" evidence="7">
    <location>
        <begin position="1121"/>
        <end position="1186"/>
    </location>
</feature>
<feature type="region of interest" description="Disordered" evidence="7">
    <location>
        <begin position="1825"/>
        <end position="1845"/>
    </location>
</feature>
<feature type="compositionally biased region" description="Basic and acidic residues" evidence="7">
    <location>
        <begin position="2452"/>
        <end position="2463"/>
    </location>
</feature>
<feature type="region of interest" description="Disordered" evidence="7">
    <location>
        <begin position="1291"/>
        <end position="1401"/>
    </location>
</feature>
<evidence type="ECO:0000313" key="11">
    <source>
        <dbReference type="Proteomes" id="UP000225706"/>
    </source>
</evidence>
<keyword evidence="3 6" id="KW-0493">Microtubule</keyword>
<dbReference type="PANTHER" id="PTHR21595:SF0">
    <property type="entry name" value="PATRONIN"/>
    <property type="match status" value="1"/>
</dbReference>
<feature type="domain" description="Calponin-homology (CH)" evidence="8">
    <location>
        <begin position="207"/>
        <end position="323"/>
    </location>
</feature>
<feature type="compositionally biased region" description="Polar residues" evidence="7">
    <location>
        <begin position="439"/>
        <end position="452"/>
    </location>
</feature>
<proteinExistence type="inferred from homology"/>
<feature type="compositionally biased region" description="Basic residues" evidence="7">
    <location>
        <begin position="2783"/>
        <end position="2796"/>
    </location>
</feature>
<feature type="compositionally biased region" description="Basic and acidic residues" evidence="7">
    <location>
        <begin position="2849"/>
        <end position="2862"/>
    </location>
</feature>
<keyword evidence="4" id="KW-0175">Coiled coil</keyword>
<evidence type="ECO:0000256" key="5">
    <source>
        <dbReference type="ARBA" id="ARBA00023212"/>
    </source>
</evidence>
<feature type="compositionally biased region" description="Polar residues" evidence="7">
    <location>
        <begin position="1134"/>
        <end position="1148"/>
    </location>
</feature>
<feature type="compositionally biased region" description="Polar residues" evidence="7">
    <location>
        <begin position="622"/>
        <end position="644"/>
    </location>
</feature>
<feature type="region of interest" description="Disordered" evidence="7">
    <location>
        <begin position="2837"/>
        <end position="2896"/>
    </location>
</feature>
<feature type="compositionally biased region" description="Low complexity" evidence="7">
    <location>
        <begin position="825"/>
        <end position="848"/>
    </location>
</feature>
<feature type="compositionally biased region" description="Basic residues" evidence="7">
    <location>
        <begin position="3192"/>
        <end position="3202"/>
    </location>
</feature>
<dbReference type="Pfam" id="PF17095">
    <property type="entry name" value="CAMSAP_CC1"/>
    <property type="match status" value="1"/>
</dbReference>
<dbReference type="GO" id="GO:0005516">
    <property type="term" value="F:calmodulin binding"/>
    <property type="evidence" value="ECO:0007669"/>
    <property type="project" value="InterPro"/>
</dbReference>
<feature type="region of interest" description="Disordered" evidence="7">
    <location>
        <begin position="583"/>
        <end position="648"/>
    </location>
</feature>
<dbReference type="GO" id="GO:0031175">
    <property type="term" value="P:neuron projection development"/>
    <property type="evidence" value="ECO:0007669"/>
    <property type="project" value="InterPro"/>
</dbReference>
<feature type="region of interest" description="Disordered" evidence="7">
    <location>
        <begin position="2748"/>
        <end position="2804"/>
    </location>
</feature>
<dbReference type="SMART" id="SM01051">
    <property type="entry name" value="CAMSAP_CKK"/>
    <property type="match status" value="1"/>
</dbReference>
<dbReference type="InterPro" id="IPR001715">
    <property type="entry name" value="CH_dom"/>
</dbReference>
<dbReference type="GO" id="GO:0030507">
    <property type="term" value="F:spectrin binding"/>
    <property type="evidence" value="ECO:0007669"/>
    <property type="project" value="InterPro"/>
</dbReference>
<feature type="compositionally biased region" description="Polar residues" evidence="7">
    <location>
        <begin position="788"/>
        <end position="797"/>
    </location>
</feature>
<dbReference type="PANTHER" id="PTHR21595">
    <property type="entry name" value="PATRONIN"/>
    <property type="match status" value="1"/>
</dbReference>
<feature type="region of interest" description="Disordered" evidence="7">
    <location>
        <begin position="2511"/>
        <end position="2536"/>
    </location>
</feature>
<evidence type="ECO:0000256" key="4">
    <source>
        <dbReference type="ARBA" id="ARBA00023054"/>
    </source>
</evidence>
<feature type="domain" description="CKK" evidence="9">
    <location>
        <begin position="3307"/>
        <end position="3440"/>
    </location>
</feature>
<keyword evidence="5" id="KW-0206">Cytoskeleton</keyword>
<dbReference type="InterPro" id="IPR022613">
    <property type="entry name" value="CH_CAMSAP_2"/>
</dbReference>
<reference evidence="11" key="1">
    <citation type="journal article" date="2017" name="bioRxiv">
        <title>Comparative analysis of the genomes of Stylophora pistillata and Acropora digitifera provides evidence for extensive differences between species of corals.</title>
        <authorList>
            <person name="Voolstra C.R."/>
            <person name="Li Y."/>
            <person name="Liew Y.J."/>
            <person name="Baumgarten S."/>
            <person name="Zoccola D."/>
            <person name="Flot J.-F."/>
            <person name="Tambutte S."/>
            <person name="Allemand D."/>
            <person name="Aranda M."/>
        </authorList>
    </citation>
    <scope>NUCLEOTIDE SEQUENCE [LARGE SCALE GENOMIC DNA]</scope>
</reference>
<evidence type="ECO:0000256" key="6">
    <source>
        <dbReference type="PROSITE-ProRule" id="PRU00841"/>
    </source>
</evidence>
<feature type="compositionally biased region" description="Basic and acidic residues" evidence="7">
    <location>
        <begin position="1785"/>
        <end position="1797"/>
    </location>
</feature>